<dbReference type="Proteomes" id="UP000247409">
    <property type="component" value="Unassembled WGS sequence"/>
</dbReference>
<name>A0A2V3IDQ0_9FLOR</name>
<dbReference type="GO" id="GO:0005509">
    <property type="term" value="F:calcium ion binding"/>
    <property type="evidence" value="ECO:0007669"/>
    <property type="project" value="InterPro"/>
</dbReference>
<dbReference type="PROSITE" id="PS50222">
    <property type="entry name" value="EF_HAND_2"/>
    <property type="match status" value="2"/>
</dbReference>
<dbReference type="AlphaFoldDB" id="A0A2V3IDQ0"/>
<dbReference type="InterPro" id="IPR011992">
    <property type="entry name" value="EF-hand-dom_pair"/>
</dbReference>
<dbReference type="Pfam" id="PF13499">
    <property type="entry name" value="EF-hand_7"/>
    <property type="match status" value="1"/>
</dbReference>
<reference evidence="4 5" key="1">
    <citation type="journal article" date="2018" name="Mol. Biol. Evol.">
        <title>Analysis of the draft genome of the red seaweed Gracilariopsis chorda provides insights into genome size evolution in Rhodophyta.</title>
        <authorList>
            <person name="Lee J."/>
            <person name="Yang E.C."/>
            <person name="Graf L."/>
            <person name="Yang J.H."/>
            <person name="Qiu H."/>
            <person name="Zel Zion U."/>
            <person name="Chan C.X."/>
            <person name="Stephens T.G."/>
            <person name="Weber A.P.M."/>
            <person name="Boo G.H."/>
            <person name="Boo S.M."/>
            <person name="Kim K.M."/>
            <person name="Shin Y."/>
            <person name="Jung M."/>
            <person name="Lee S.J."/>
            <person name="Yim H.S."/>
            <person name="Lee J.H."/>
            <person name="Bhattacharya D."/>
            <person name="Yoon H.S."/>
        </authorList>
    </citation>
    <scope>NUCLEOTIDE SEQUENCE [LARGE SCALE GENOMIC DNA]</scope>
    <source>
        <strain evidence="4 5">SKKU-2015</strain>
        <tissue evidence="4">Whole body</tissue>
    </source>
</reference>
<dbReference type="CDD" id="cd00051">
    <property type="entry name" value="EFh"/>
    <property type="match status" value="1"/>
</dbReference>
<accession>A0A2V3IDQ0</accession>
<feature type="compositionally biased region" description="Basic and acidic residues" evidence="2">
    <location>
        <begin position="316"/>
        <end position="342"/>
    </location>
</feature>
<protein>
    <submittedName>
        <fullName evidence="4">Troponin C, isoform 1</fullName>
    </submittedName>
</protein>
<dbReference type="STRING" id="448386.A0A2V3IDQ0"/>
<gene>
    <name evidence="4" type="ORF">BWQ96_10126</name>
</gene>
<keyword evidence="1" id="KW-0106">Calcium</keyword>
<dbReference type="SUPFAM" id="SSF47473">
    <property type="entry name" value="EF-hand"/>
    <property type="match status" value="1"/>
</dbReference>
<organism evidence="4 5">
    <name type="scientific">Gracilariopsis chorda</name>
    <dbReference type="NCBI Taxonomy" id="448386"/>
    <lineage>
        <taxon>Eukaryota</taxon>
        <taxon>Rhodophyta</taxon>
        <taxon>Florideophyceae</taxon>
        <taxon>Rhodymeniophycidae</taxon>
        <taxon>Gracilariales</taxon>
        <taxon>Gracilariaceae</taxon>
        <taxon>Gracilariopsis</taxon>
    </lineage>
</organism>
<feature type="region of interest" description="Disordered" evidence="2">
    <location>
        <begin position="316"/>
        <end position="348"/>
    </location>
</feature>
<dbReference type="EMBL" id="NBIV01000351">
    <property type="protein sequence ID" value="PXF40158.1"/>
    <property type="molecule type" value="Genomic_DNA"/>
</dbReference>
<proteinExistence type="predicted"/>
<dbReference type="InterPro" id="IPR002048">
    <property type="entry name" value="EF_hand_dom"/>
</dbReference>
<dbReference type="OrthoDB" id="26525at2759"/>
<feature type="domain" description="EF-hand" evidence="3">
    <location>
        <begin position="54"/>
        <end position="89"/>
    </location>
</feature>
<dbReference type="InterPro" id="IPR018247">
    <property type="entry name" value="EF_Hand_1_Ca_BS"/>
</dbReference>
<dbReference type="PROSITE" id="PS00018">
    <property type="entry name" value="EF_HAND_1"/>
    <property type="match status" value="2"/>
</dbReference>
<evidence type="ECO:0000256" key="2">
    <source>
        <dbReference type="SAM" id="MobiDB-lite"/>
    </source>
</evidence>
<evidence type="ECO:0000256" key="1">
    <source>
        <dbReference type="ARBA" id="ARBA00022837"/>
    </source>
</evidence>
<feature type="domain" description="EF-hand" evidence="3">
    <location>
        <begin position="18"/>
        <end position="53"/>
    </location>
</feature>
<evidence type="ECO:0000259" key="3">
    <source>
        <dbReference type="PROSITE" id="PS50222"/>
    </source>
</evidence>
<evidence type="ECO:0000313" key="5">
    <source>
        <dbReference type="Proteomes" id="UP000247409"/>
    </source>
</evidence>
<dbReference type="Gene3D" id="1.10.238.10">
    <property type="entry name" value="EF-hand"/>
    <property type="match status" value="1"/>
</dbReference>
<keyword evidence="5" id="KW-1185">Reference proteome</keyword>
<comment type="caution">
    <text evidence="4">The sequence shown here is derived from an EMBL/GenBank/DDBJ whole genome shotgun (WGS) entry which is preliminary data.</text>
</comment>
<evidence type="ECO:0000313" key="4">
    <source>
        <dbReference type="EMBL" id="PXF40158.1"/>
    </source>
</evidence>
<sequence>MNEGVASRHRKAGRREGHRATILRRAFEVYDRDQSGAIDHEELRKLLEDLGWPSDDVFLKRAVNVLDADHSGEIEFSEFLKWTEFAYNSRVLYREEMCPSPQSRSRPRIERCEIQGREDSQVLASTDNQELAELWRKRTTLTTLHEGREAQNSCDGLDVDAQSVLKCDNKELYASEEEETDEDEAEAFQEEMMRTANVGGDQSGATRRQRERMFVNEEQEARNNGLQRRRTQREVEEDDFAAPIVKMATMALGTDKKAKQLITSRTRSQSPAVVCWKECDGRKRVSAERLAMGPRVRSKTTAHMRWACEMIQERTKKNEWHEEGVRSKVDAEDDGLDARAGKENVGSG</sequence>
<dbReference type="SMART" id="SM00054">
    <property type="entry name" value="EFh"/>
    <property type="match status" value="2"/>
</dbReference>